<name>A0A6A6WP23_9PLEO</name>
<keyword evidence="4" id="KW-1185">Reference proteome</keyword>
<dbReference type="GO" id="GO:0006281">
    <property type="term" value="P:DNA repair"/>
    <property type="evidence" value="ECO:0007669"/>
    <property type="project" value="TreeGrafter"/>
</dbReference>
<feature type="region of interest" description="Disordered" evidence="1">
    <location>
        <begin position="1"/>
        <end position="26"/>
    </location>
</feature>
<dbReference type="OrthoDB" id="205198at2759"/>
<feature type="domain" description="MAGE" evidence="2">
    <location>
        <begin position="1"/>
        <end position="143"/>
    </location>
</feature>
<evidence type="ECO:0000259" key="2">
    <source>
        <dbReference type="SMART" id="SM01373"/>
    </source>
</evidence>
<reference evidence="3" key="1">
    <citation type="journal article" date="2020" name="Stud. Mycol.">
        <title>101 Dothideomycetes genomes: a test case for predicting lifestyles and emergence of pathogens.</title>
        <authorList>
            <person name="Haridas S."/>
            <person name="Albert R."/>
            <person name="Binder M."/>
            <person name="Bloem J."/>
            <person name="Labutti K."/>
            <person name="Salamov A."/>
            <person name="Andreopoulos B."/>
            <person name="Baker S."/>
            <person name="Barry K."/>
            <person name="Bills G."/>
            <person name="Bluhm B."/>
            <person name="Cannon C."/>
            <person name="Castanera R."/>
            <person name="Culley D."/>
            <person name="Daum C."/>
            <person name="Ezra D."/>
            <person name="Gonzalez J."/>
            <person name="Henrissat B."/>
            <person name="Kuo A."/>
            <person name="Liang C."/>
            <person name="Lipzen A."/>
            <person name="Lutzoni F."/>
            <person name="Magnuson J."/>
            <person name="Mondo S."/>
            <person name="Nolan M."/>
            <person name="Ohm R."/>
            <person name="Pangilinan J."/>
            <person name="Park H.-J."/>
            <person name="Ramirez L."/>
            <person name="Alfaro M."/>
            <person name="Sun H."/>
            <person name="Tritt A."/>
            <person name="Yoshinaga Y."/>
            <person name="Zwiers L.-H."/>
            <person name="Turgeon B."/>
            <person name="Goodwin S."/>
            <person name="Spatafora J."/>
            <person name="Crous P."/>
            <person name="Grigoriev I."/>
        </authorList>
    </citation>
    <scope>NUCLEOTIDE SEQUENCE</scope>
    <source>
        <strain evidence="3">CBS 109.77</strain>
    </source>
</reference>
<protein>
    <recommendedName>
        <fullName evidence="2">MAGE domain-containing protein</fullName>
    </recommendedName>
</protein>
<feature type="compositionally biased region" description="Polar residues" evidence="1">
    <location>
        <begin position="16"/>
        <end position="26"/>
    </location>
</feature>
<gene>
    <name evidence="3" type="ORF">K505DRAFT_330761</name>
</gene>
<accession>A0A6A6WP23</accession>
<organism evidence="3 4">
    <name type="scientific">Melanomma pulvis-pyrius CBS 109.77</name>
    <dbReference type="NCBI Taxonomy" id="1314802"/>
    <lineage>
        <taxon>Eukaryota</taxon>
        <taxon>Fungi</taxon>
        <taxon>Dikarya</taxon>
        <taxon>Ascomycota</taxon>
        <taxon>Pezizomycotina</taxon>
        <taxon>Dothideomycetes</taxon>
        <taxon>Pleosporomycetidae</taxon>
        <taxon>Pleosporales</taxon>
        <taxon>Melanommataceae</taxon>
        <taxon>Melanomma</taxon>
    </lineage>
</organism>
<evidence type="ECO:0000313" key="4">
    <source>
        <dbReference type="Proteomes" id="UP000799757"/>
    </source>
</evidence>
<dbReference type="EMBL" id="MU002646">
    <property type="protein sequence ID" value="KAF2785839.1"/>
    <property type="molecule type" value="Genomic_DNA"/>
</dbReference>
<dbReference type="SMART" id="SM01373">
    <property type="entry name" value="MAGE"/>
    <property type="match status" value="1"/>
</dbReference>
<dbReference type="GO" id="GO:0005634">
    <property type="term" value="C:nucleus"/>
    <property type="evidence" value="ECO:0007669"/>
    <property type="project" value="TreeGrafter"/>
</dbReference>
<dbReference type="AlphaFoldDB" id="A0A6A6WP23"/>
<dbReference type="Gene3D" id="1.10.10.1210">
    <property type="entry name" value="MAGE homology domain, winged helix WH2 motif"/>
    <property type="match status" value="1"/>
</dbReference>
<feature type="region of interest" description="Disordered" evidence="1">
    <location>
        <begin position="174"/>
        <end position="211"/>
    </location>
</feature>
<sequence length="211" mass="23058">MFRRPERPLTDGIPAQQISESQSQRSNQYILQSTLPNEFRTADILTPAQVPTTDAESAYVGLYSLIISVIMLSGGRLSEMRLDRFLKRMNADDTTPVDSKDRLLARMIKDGYIVRIKDSSSGEDVVDYMVGPRGKVEVGQDGVADLVRMVYGAGATEEVERRLARSLGISERPGHAVDAVEGEAARGTQGVGRAGRSAGRRRAAEDEDEDG</sequence>
<evidence type="ECO:0000256" key="1">
    <source>
        <dbReference type="SAM" id="MobiDB-lite"/>
    </source>
</evidence>
<dbReference type="Proteomes" id="UP000799757">
    <property type="component" value="Unassembled WGS sequence"/>
</dbReference>
<dbReference type="InterPro" id="IPR037445">
    <property type="entry name" value="MAGE"/>
</dbReference>
<proteinExistence type="predicted"/>
<dbReference type="InterPro" id="IPR041899">
    <property type="entry name" value="MAGE_WH2"/>
</dbReference>
<dbReference type="PANTHER" id="PTHR11736">
    <property type="entry name" value="MELANOMA-ASSOCIATED ANTIGEN MAGE ANTIGEN"/>
    <property type="match status" value="1"/>
</dbReference>
<dbReference type="InterPro" id="IPR002190">
    <property type="entry name" value="MHD_dom"/>
</dbReference>
<dbReference type="PANTHER" id="PTHR11736:SF14">
    <property type="entry name" value="NSE3 HOMOLOG, SMC5-SMC6 COMPLEX COMPONENT"/>
    <property type="match status" value="1"/>
</dbReference>
<evidence type="ECO:0000313" key="3">
    <source>
        <dbReference type="EMBL" id="KAF2785839.1"/>
    </source>
</evidence>
<dbReference type="Pfam" id="PF01454">
    <property type="entry name" value="MAGE"/>
    <property type="match status" value="1"/>
</dbReference>